<organism evidence="1 2">
    <name type="scientific">Coccomyxa viridis</name>
    <dbReference type="NCBI Taxonomy" id="1274662"/>
    <lineage>
        <taxon>Eukaryota</taxon>
        <taxon>Viridiplantae</taxon>
        <taxon>Chlorophyta</taxon>
        <taxon>core chlorophytes</taxon>
        <taxon>Trebouxiophyceae</taxon>
        <taxon>Trebouxiophyceae incertae sedis</taxon>
        <taxon>Coccomyxaceae</taxon>
        <taxon>Coccomyxa</taxon>
    </lineage>
</organism>
<evidence type="ECO:0000313" key="1">
    <source>
        <dbReference type="EMBL" id="CAL5218496.1"/>
    </source>
</evidence>
<gene>
    <name evidence="1" type="primary">g182</name>
    <name evidence="1" type="ORF">VP750_LOCUS155</name>
</gene>
<evidence type="ECO:0000313" key="2">
    <source>
        <dbReference type="Proteomes" id="UP001497392"/>
    </source>
</evidence>
<sequence length="145" mass="16242">MALLQAGHCPERVRQRKAALAAGQREADREDRRYTKKANHVIGTLGGPAADLKVGAVVSQARRTALASLGYDEDTKGIDLINMVNNWDETYNNTLDEPERMKLDQDFDAHFLNVLKMKPRDISRLASANRTAHVMEKNMTPVKRA</sequence>
<keyword evidence="2" id="KW-1185">Reference proteome</keyword>
<protein>
    <submittedName>
        <fullName evidence="1">G182 protein</fullName>
    </submittedName>
</protein>
<dbReference type="Proteomes" id="UP001497392">
    <property type="component" value="Unassembled WGS sequence"/>
</dbReference>
<accession>A0ABP1FI26</accession>
<proteinExistence type="predicted"/>
<reference evidence="1 2" key="1">
    <citation type="submission" date="2024-06" db="EMBL/GenBank/DDBJ databases">
        <authorList>
            <person name="Kraege A."/>
            <person name="Thomma B."/>
        </authorList>
    </citation>
    <scope>NUCLEOTIDE SEQUENCE [LARGE SCALE GENOMIC DNA]</scope>
</reference>
<dbReference type="EMBL" id="CAXHTA020000001">
    <property type="protein sequence ID" value="CAL5218496.1"/>
    <property type="molecule type" value="Genomic_DNA"/>
</dbReference>
<comment type="caution">
    <text evidence="1">The sequence shown here is derived from an EMBL/GenBank/DDBJ whole genome shotgun (WGS) entry which is preliminary data.</text>
</comment>
<name>A0ABP1FI26_9CHLO</name>